<dbReference type="SUPFAM" id="SSF56496">
    <property type="entry name" value="Fibrinogen C-terminal domain-like"/>
    <property type="match status" value="1"/>
</dbReference>
<keyword evidence="11" id="KW-1015">Disulfide bond</keyword>
<comment type="subcellular location">
    <subcellularLocation>
        <location evidence="1">Secreted</location>
    </subcellularLocation>
</comment>
<keyword evidence="4" id="KW-0479">Metal-binding</keyword>
<evidence type="ECO:0000256" key="9">
    <source>
        <dbReference type="ARBA" id="ARBA00022859"/>
    </source>
</evidence>
<evidence type="ECO:0000256" key="4">
    <source>
        <dbReference type="ARBA" id="ARBA00022723"/>
    </source>
</evidence>
<keyword evidence="6" id="KW-0430">Lectin</keyword>
<dbReference type="STRING" id="7897.ENSLACP00000017737"/>
<keyword evidence="7" id="KW-0677">Repeat</keyword>
<keyword evidence="5" id="KW-0732">Signal</keyword>
<evidence type="ECO:0000256" key="13">
    <source>
        <dbReference type="SAM" id="MobiDB-lite"/>
    </source>
</evidence>
<dbReference type="PANTHER" id="PTHR19143:SF433">
    <property type="entry name" value="FICOLIN-2"/>
    <property type="match status" value="1"/>
</dbReference>
<dbReference type="OMA" id="ANECENY"/>
<dbReference type="GeneTree" id="ENSGT00940000157531"/>
<dbReference type="GO" id="GO:0005615">
    <property type="term" value="C:extracellular space"/>
    <property type="evidence" value="ECO:0007669"/>
    <property type="project" value="TreeGrafter"/>
</dbReference>
<evidence type="ECO:0000256" key="1">
    <source>
        <dbReference type="ARBA" id="ARBA00004613"/>
    </source>
</evidence>
<name>H3B766_LATCH</name>
<dbReference type="InterPro" id="IPR002181">
    <property type="entry name" value="Fibrinogen_a/b/g_C_dom"/>
</dbReference>
<reference evidence="15" key="2">
    <citation type="submission" date="2025-08" db="UniProtKB">
        <authorList>
            <consortium name="Ensembl"/>
        </authorList>
    </citation>
    <scope>IDENTIFICATION</scope>
</reference>
<dbReference type="InParanoid" id="H3B766"/>
<dbReference type="Proteomes" id="UP000008672">
    <property type="component" value="Unassembled WGS sequence"/>
</dbReference>
<reference evidence="16" key="1">
    <citation type="submission" date="2011-08" db="EMBL/GenBank/DDBJ databases">
        <title>The draft genome of Latimeria chalumnae.</title>
        <authorList>
            <person name="Di Palma F."/>
            <person name="Alfoldi J."/>
            <person name="Johnson J."/>
            <person name="Berlin A."/>
            <person name="Gnerre S."/>
            <person name="Jaffe D."/>
            <person name="MacCallum I."/>
            <person name="Young S."/>
            <person name="Walker B.J."/>
            <person name="Lander E."/>
            <person name="Lindblad-Toh K."/>
        </authorList>
    </citation>
    <scope>NUCLEOTIDE SEQUENCE [LARGE SCALE GENOMIC DNA]</scope>
    <source>
        <strain evidence="16">Wild caught</strain>
    </source>
</reference>
<dbReference type="eggNOG" id="KOG2579">
    <property type="taxonomic scope" value="Eukaryota"/>
</dbReference>
<dbReference type="InterPro" id="IPR036056">
    <property type="entry name" value="Fibrinogen-like_C"/>
</dbReference>
<feature type="region of interest" description="Disordered" evidence="13">
    <location>
        <begin position="1"/>
        <end position="38"/>
    </location>
</feature>
<proteinExistence type="predicted"/>
<dbReference type="InterPro" id="IPR050373">
    <property type="entry name" value="Fibrinogen_C-term_domain"/>
</dbReference>
<dbReference type="GO" id="GO:0005581">
    <property type="term" value="C:collagen trimer"/>
    <property type="evidence" value="ECO:0007669"/>
    <property type="project" value="UniProtKB-KW"/>
</dbReference>
<protein>
    <recommendedName>
        <fullName evidence="14">Fibrinogen C-terminal domain-containing protein</fullName>
    </recommendedName>
</protein>
<keyword evidence="8" id="KW-0106">Calcium</keyword>
<evidence type="ECO:0000256" key="7">
    <source>
        <dbReference type="ARBA" id="ARBA00022737"/>
    </source>
</evidence>
<evidence type="ECO:0000313" key="15">
    <source>
        <dbReference type="Ensembl" id="ENSLACP00000017737.1"/>
    </source>
</evidence>
<dbReference type="GO" id="GO:0030246">
    <property type="term" value="F:carbohydrate binding"/>
    <property type="evidence" value="ECO:0007669"/>
    <property type="project" value="UniProtKB-KW"/>
</dbReference>
<dbReference type="Ensembl" id="ENSLACT00000017867.1">
    <property type="protein sequence ID" value="ENSLACP00000017737.1"/>
    <property type="gene ID" value="ENSLACG00000015622.1"/>
</dbReference>
<dbReference type="HOGENOM" id="CLU_038628_6_0_1"/>
<dbReference type="Gene3D" id="3.90.215.10">
    <property type="entry name" value="Gamma Fibrinogen, chain A, domain 1"/>
    <property type="match status" value="1"/>
</dbReference>
<keyword evidence="3" id="KW-0399">Innate immunity</keyword>
<evidence type="ECO:0000313" key="16">
    <source>
        <dbReference type="Proteomes" id="UP000008672"/>
    </source>
</evidence>
<dbReference type="GO" id="GO:0097367">
    <property type="term" value="F:carbohydrate derivative binding"/>
    <property type="evidence" value="ECO:0007669"/>
    <property type="project" value="TreeGrafter"/>
</dbReference>
<dbReference type="InterPro" id="IPR014716">
    <property type="entry name" value="Fibrinogen_a/b/g_C_1"/>
</dbReference>
<feature type="compositionally biased region" description="Basic and acidic residues" evidence="13">
    <location>
        <begin position="1"/>
        <end position="19"/>
    </location>
</feature>
<dbReference type="CDD" id="cd00087">
    <property type="entry name" value="FReD"/>
    <property type="match status" value="1"/>
</dbReference>
<keyword evidence="10" id="KW-0176">Collagen</keyword>
<evidence type="ECO:0000256" key="2">
    <source>
        <dbReference type="ARBA" id="ARBA00022525"/>
    </source>
</evidence>
<evidence type="ECO:0000256" key="8">
    <source>
        <dbReference type="ARBA" id="ARBA00022837"/>
    </source>
</evidence>
<dbReference type="AlphaFoldDB" id="H3B766"/>
<keyword evidence="2" id="KW-0964">Secreted</keyword>
<dbReference type="Bgee" id="ENSLACG00000015622">
    <property type="expression patterns" value="Expressed in mesonephros and 5 other cell types or tissues"/>
</dbReference>
<evidence type="ECO:0000256" key="11">
    <source>
        <dbReference type="ARBA" id="ARBA00023157"/>
    </source>
</evidence>
<evidence type="ECO:0000256" key="10">
    <source>
        <dbReference type="ARBA" id="ARBA00023119"/>
    </source>
</evidence>
<dbReference type="NCBIfam" id="NF040941">
    <property type="entry name" value="GGGWT_bact"/>
    <property type="match status" value="1"/>
</dbReference>
<dbReference type="Pfam" id="PF00147">
    <property type="entry name" value="Fibrinogen_C"/>
    <property type="match status" value="1"/>
</dbReference>
<evidence type="ECO:0000256" key="6">
    <source>
        <dbReference type="ARBA" id="ARBA00022734"/>
    </source>
</evidence>
<evidence type="ECO:0000256" key="5">
    <source>
        <dbReference type="ARBA" id="ARBA00022729"/>
    </source>
</evidence>
<evidence type="ECO:0000256" key="12">
    <source>
        <dbReference type="ARBA" id="ARBA00023180"/>
    </source>
</evidence>
<dbReference type="InterPro" id="IPR020837">
    <property type="entry name" value="Fibrinogen_CS"/>
</dbReference>
<sequence>KGDRRERGGRGERQERGGTPDHSGNPGTPGCKGEGEQPQTSAIIDLRNCKQLLAKGENASGQYTIYLENCKALTVFCDMDTDGGGWLVFQKRMDGSVDFYKGWEAYKNGFGNKLSEFWLGNENLHQLTKTGTFTLRVDLEDFEGNKGFAKYSNFRILGESENYRVHFDAYVTGNIGDSFSSHNNQAFTTNDKDNDAYGQNCAVLYKGAWWYKICHHSNLNGLYHKGTHSSYADGINWSTGKGYHYSYKRSEMKIRPE</sequence>
<reference evidence="15" key="3">
    <citation type="submission" date="2025-09" db="UniProtKB">
        <authorList>
            <consortium name="Ensembl"/>
        </authorList>
    </citation>
    <scope>IDENTIFICATION</scope>
</reference>
<dbReference type="GO" id="GO:0003823">
    <property type="term" value="F:antigen binding"/>
    <property type="evidence" value="ECO:0007669"/>
    <property type="project" value="TreeGrafter"/>
</dbReference>
<keyword evidence="16" id="KW-1185">Reference proteome</keyword>
<dbReference type="SMART" id="SM00186">
    <property type="entry name" value="FBG"/>
    <property type="match status" value="1"/>
</dbReference>
<dbReference type="PROSITE" id="PS00514">
    <property type="entry name" value="FIBRINOGEN_C_1"/>
    <property type="match status" value="1"/>
</dbReference>
<keyword evidence="9" id="KW-0391">Immunity</keyword>
<dbReference type="GO" id="GO:0005102">
    <property type="term" value="F:signaling receptor binding"/>
    <property type="evidence" value="ECO:0007669"/>
    <property type="project" value="TreeGrafter"/>
</dbReference>
<accession>H3B766</accession>
<keyword evidence="12" id="KW-0325">Glycoprotein</keyword>
<dbReference type="PROSITE" id="PS51406">
    <property type="entry name" value="FIBRINOGEN_C_2"/>
    <property type="match status" value="1"/>
</dbReference>
<dbReference type="PANTHER" id="PTHR19143">
    <property type="entry name" value="FIBRINOGEN/TENASCIN/ANGIOPOEITIN"/>
    <property type="match status" value="1"/>
</dbReference>
<evidence type="ECO:0000259" key="14">
    <source>
        <dbReference type="PROSITE" id="PS51406"/>
    </source>
</evidence>
<dbReference type="FunFam" id="3.90.215.10:FF:000001">
    <property type="entry name" value="Tenascin isoform 1"/>
    <property type="match status" value="1"/>
</dbReference>
<dbReference type="GO" id="GO:0046872">
    <property type="term" value="F:metal ion binding"/>
    <property type="evidence" value="ECO:0007669"/>
    <property type="project" value="UniProtKB-KW"/>
</dbReference>
<dbReference type="GO" id="GO:0001867">
    <property type="term" value="P:complement activation, lectin pathway"/>
    <property type="evidence" value="ECO:0007669"/>
    <property type="project" value="TreeGrafter"/>
</dbReference>
<feature type="domain" description="Fibrinogen C-terminal" evidence="14">
    <location>
        <begin position="40"/>
        <end position="257"/>
    </location>
</feature>
<dbReference type="EMBL" id="AFYH01030720">
    <property type="status" value="NOT_ANNOTATED_CDS"/>
    <property type="molecule type" value="Genomic_DNA"/>
</dbReference>
<evidence type="ECO:0000256" key="3">
    <source>
        <dbReference type="ARBA" id="ARBA00022588"/>
    </source>
</evidence>
<organism evidence="15 16">
    <name type="scientific">Latimeria chalumnae</name>
    <name type="common">Coelacanth</name>
    <dbReference type="NCBI Taxonomy" id="7897"/>
    <lineage>
        <taxon>Eukaryota</taxon>
        <taxon>Metazoa</taxon>
        <taxon>Chordata</taxon>
        <taxon>Craniata</taxon>
        <taxon>Vertebrata</taxon>
        <taxon>Euteleostomi</taxon>
        <taxon>Coelacanthiformes</taxon>
        <taxon>Coelacanthidae</taxon>
        <taxon>Latimeria</taxon>
    </lineage>
</organism>